<name>A0A4R5C8H8_9ACTN</name>
<dbReference type="Pfam" id="PF13560">
    <property type="entry name" value="HTH_31"/>
    <property type="match status" value="1"/>
</dbReference>
<organism evidence="2 3">
    <name type="scientific">Actinomadura rubrisoli</name>
    <dbReference type="NCBI Taxonomy" id="2530368"/>
    <lineage>
        <taxon>Bacteria</taxon>
        <taxon>Bacillati</taxon>
        <taxon>Actinomycetota</taxon>
        <taxon>Actinomycetes</taxon>
        <taxon>Streptosporangiales</taxon>
        <taxon>Thermomonosporaceae</taxon>
        <taxon>Actinomadura</taxon>
    </lineage>
</organism>
<gene>
    <name evidence="2" type="ORF">E1298_09915</name>
</gene>
<dbReference type="InterPro" id="IPR011990">
    <property type="entry name" value="TPR-like_helical_dom_sf"/>
</dbReference>
<dbReference type="EMBL" id="SMKU01000033">
    <property type="protein sequence ID" value="TDD93364.1"/>
    <property type="molecule type" value="Genomic_DNA"/>
</dbReference>
<dbReference type="InterPro" id="IPR010982">
    <property type="entry name" value="Lambda_DNA-bd_dom_sf"/>
</dbReference>
<dbReference type="Proteomes" id="UP000294513">
    <property type="component" value="Unassembled WGS sequence"/>
</dbReference>
<evidence type="ECO:0000313" key="2">
    <source>
        <dbReference type="EMBL" id="TDD93364.1"/>
    </source>
</evidence>
<dbReference type="PROSITE" id="PS50943">
    <property type="entry name" value="HTH_CROC1"/>
    <property type="match status" value="1"/>
</dbReference>
<protein>
    <recommendedName>
        <fullName evidence="1">HTH cro/C1-type domain-containing protein</fullName>
    </recommendedName>
</protein>
<dbReference type="Gene3D" id="1.10.260.40">
    <property type="entry name" value="lambda repressor-like DNA-binding domains"/>
    <property type="match status" value="1"/>
</dbReference>
<dbReference type="SUPFAM" id="SSF48452">
    <property type="entry name" value="TPR-like"/>
    <property type="match status" value="1"/>
</dbReference>
<dbReference type="SUPFAM" id="SSF47413">
    <property type="entry name" value="lambda repressor-like DNA-binding domains"/>
    <property type="match status" value="1"/>
</dbReference>
<dbReference type="Gene3D" id="1.25.40.10">
    <property type="entry name" value="Tetratricopeptide repeat domain"/>
    <property type="match status" value="1"/>
</dbReference>
<dbReference type="OrthoDB" id="3428567at2"/>
<evidence type="ECO:0000313" key="3">
    <source>
        <dbReference type="Proteomes" id="UP000294513"/>
    </source>
</evidence>
<keyword evidence="3" id="KW-1185">Reference proteome</keyword>
<proteinExistence type="predicted"/>
<accession>A0A4R5C8H8</accession>
<sequence>MTFGEKLRQLMAERQISQRKLAALVPCNDGYLSKIASGLKCPSPEVAERLDELLGAGGTLAALRPADPLAVSDPLDLTGVSLPMATGRPADADYVDSVRQTSQTLVRLDTEHGGDDVLPLALRAFRAVNHRLGNGAYKPAVERDLMAAAGEAAEVAAWLAYDADRQNVSRQVIHEALMLSRQAGDSDMELFELTHLAMQSVHLHRPAEAMRITTDLLDDGLPPRAAALTGIRHGRALAQLGRHDEALATLGRARAALLDGSGTRDAVWTWWITDAEVLWHTGMARAELGEWKAAIPLLRESAELRIGYRRARYNDLTHLLNALAHVGDWREAEPVLTEVAGDAGAVGSGRTRNLLRRVTHRISRAGAPSGVADLAEDVHRVLNAA</sequence>
<dbReference type="RefSeq" id="WP_131891500.1">
    <property type="nucleotide sequence ID" value="NZ_SMKU01000033.1"/>
</dbReference>
<dbReference type="GO" id="GO:0003677">
    <property type="term" value="F:DNA binding"/>
    <property type="evidence" value="ECO:0007669"/>
    <property type="project" value="InterPro"/>
</dbReference>
<evidence type="ECO:0000259" key="1">
    <source>
        <dbReference type="PROSITE" id="PS50943"/>
    </source>
</evidence>
<dbReference type="AlphaFoldDB" id="A0A4R5C8H8"/>
<reference evidence="2 3" key="1">
    <citation type="submission" date="2019-03" db="EMBL/GenBank/DDBJ databases">
        <title>Draft genome sequences of novel Actinobacteria.</title>
        <authorList>
            <person name="Sahin N."/>
            <person name="Ay H."/>
            <person name="Saygin H."/>
        </authorList>
    </citation>
    <scope>NUCLEOTIDE SEQUENCE [LARGE SCALE GENOMIC DNA]</scope>
    <source>
        <strain evidence="2 3">H3C3</strain>
    </source>
</reference>
<dbReference type="SMART" id="SM00530">
    <property type="entry name" value="HTH_XRE"/>
    <property type="match status" value="1"/>
</dbReference>
<dbReference type="CDD" id="cd00093">
    <property type="entry name" value="HTH_XRE"/>
    <property type="match status" value="1"/>
</dbReference>
<dbReference type="InterPro" id="IPR001387">
    <property type="entry name" value="Cro/C1-type_HTH"/>
</dbReference>
<feature type="domain" description="HTH cro/C1-type" evidence="1">
    <location>
        <begin position="7"/>
        <end position="63"/>
    </location>
</feature>
<comment type="caution">
    <text evidence="2">The sequence shown here is derived from an EMBL/GenBank/DDBJ whole genome shotgun (WGS) entry which is preliminary data.</text>
</comment>